<gene>
    <name evidence="10" type="ORF">CR194_15520</name>
</gene>
<evidence type="ECO:0000256" key="6">
    <source>
        <dbReference type="ARBA" id="ARBA00022840"/>
    </source>
</evidence>
<dbReference type="InterPro" id="IPR003593">
    <property type="entry name" value="AAA+_ATPase"/>
</dbReference>
<evidence type="ECO:0000259" key="9">
    <source>
        <dbReference type="PROSITE" id="PS50893"/>
    </source>
</evidence>
<dbReference type="AlphaFoldDB" id="A0A323TFQ0"/>
<comment type="caution">
    <text evidence="10">The sequence shown here is derived from an EMBL/GenBank/DDBJ whole genome shotgun (WGS) entry which is preliminary data.</text>
</comment>
<accession>A0A323TFQ0</accession>
<evidence type="ECO:0000256" key="7">
    <source>
        <dbReference type="ARBA" id="ARBA00022967"/>
    </source>
</evidence>
<keyword evidence="3" id="KW-0813">Transport</keyword>
<dbReference type="Gene3D" id="3.40.50.300">
    <property type="entry name" value="P-loop containing nucleotide triphosphate hydrolases"/>
    <property type="match status" value="2"/>
</dbReference>
<dbReference type="GO" id="GO:0043190">
    <property type="term" value="C:ATP-binding cassette (ABC) transporter complex"/>
    <property type="evidence" value="ECO:0007669"/>
    <property type="project" value="TreeGrafter"/>
</dbReference>
<dbReference type="InterPro" id="IPR050095">
    <property type="entry name" value="ECF_ABC_transporter_ATP-bd"/>
</dbReference>
<dbReference type="GO" id="GO:0015087">
    <property type="term" value="F:cobalt ion transmembrane transporter activity"/>
    <property type="evidence" value="ECO:0007669"/>
    <property type="project" value="UniProtKB-ARBA"/>
</dbReference>
<proteinExistence type="inferred from homology"/>
<keyword evidence="5" id="KW-0547">Nucleotide-binding</keyword>
<dbReference type="InterPro" id="IPR027417">
    <property type="entry name" value="P-loop_NTPase"/>
</dbReference>
<evidence type="ECO:0000256" key="5">
    <source>
        <dbReference type="ARBA" id="ARBA00022741"/>
    </source>
</evidence>
<dbReference type="PROSITE" id="PS00211">
    <property type="entry name" value="ABC_TRANSPORTER_1"/>
    <property type="match status" value="2"/>
</dbReference>
<dbReference type="InterPro" id="IPR015856">
    <property type="entry name" value="ABC_transpr_CbiO/EcfA_su"/>
</dbReference>
<dbReference type="GO" id="GO:0042626">
    <property type="term" value="F:ATPase-coupled transmembrane transporter activity"/>
    <property type="evidence" value="ECO:0007669"/>
    <property type="project" value="TreeGrafter"/>
</dbReference>
<dbReference type="InterPro" id="IPR003439">
    <property type="entry name" value="ABC_transporter-like_ATP-bd"/>
</dbReference>
<protein>
    <submittedName>
        <fullName evidence="10">ABC transporter ATP-binding protein</fullName>
    </submittedName>
</protein>
<keyword evidence="6 10" id="KW-0067">ATP-binding</keyword>
<feature type="domain" description="ABC transporter" evidence="9">
    <location>
        <begin position="277"/>
        <end position="509"/>
    </location>
</feature>
<evidence type="ECO:0000256" key="1">
    <source>
        <dbReference type="ARBA" id="ARBA00004202"/>
    </source>
</evidence>
<keyword evidence="4" id="KW-1003">Cell membrane</keyword>
<dbReference type="NCBIfam" id="NF010167">
    <property type="entry name" value="PRK13648.1"/>
    <property type="match status" value="2"/>
</dbReference>
<sequence>MKRSNLTPLIRVENLSFDYDKKGPSLIHNISFSLNEGEVTLLMGASGSGKSTVSLCLNGLYPEAVEGYSEGNIYFRGQEISQFEKGELNQQIGIVFQDPESQFCMVTVENELAFTMENIQTPREEMASKMDDVLEAVGLTDLKERPIHELSGGQKQKVALASVLLLEPELLILDEPTANLDPVSSLEFVELVNQLQKDRGMAVFIIEHQLDDWISFTDRVLALSREGELFADGSPDHVFQKYEKRLVSEGVHLPKDIQSSSLHPATRTTDDLGGETVSIQNLDFKRKKKTILSEVNFSLYQKEFVAIVGENGAGKSTLLQVMAGILTPNKGNITFLNQPLKQWGEQSLRQKMGFVFQNPEHQFITDTVYDELAFGMKLNGTPEQEMKEKIDELLRHFQLQNHLWSNPFSLSGGQKRRLSVATMLDETPELLLFDEPTFGQDAKTTEELMSMVLELKNKGTTIVFVTHDMDLVDQYCERTFVLNKGKVAFQGSPDELWKKEEVLVEARLRLPYRIRKQRTEAGEVYDLVR</sequence>
<name>A0A323TFQ0_9BACI</name>
<dbReference type="FunFam" id="3.40.50.300:FF:000224">
    <property type="entry name" value="Energy-coupling factor transporter ATP-binding protein EcfA"/>
    <property type="match status" value="2"/>
</dbReference>
<dbReference type="GO" id="GO:0005524">
    <property type="term" value="F:ATP binding"/>
    <property type="evidence" value="ECO:0007669"/>
    <property type="project" value="UniProtKB-KW"/>
</dbReference>
<dbReference type="InterPro" id="IPR017871">
    <property type="entry name" value="ABC_transporter-like_CS"/>
</dbReference>
<dbReference type="OrthoDB" id="501320at2"/>
<evidence type="ECO:0000313" key="10">
    <source>
        <dbReference type="EMBL" id="PYZ92447.1"/>
    </source>
</evidence>
<comment type="similarity">
    <text evidence="2">Belongs to the ABC transporter superfamily.</text>
</comment>
<evidence type="ECO:0000256" key="4">
    <source>
        <dbReference type="ARBA" id="ARBA00022475"/>
    </source>
</evidence>
<evidence type="ECO:0000256" key="3">
    <source>
        <dbReference type="ARBA" id="ARBA00022448"/>
    </source>
</evidence>
<keyword evidence="8" id="KW-0472">Membrane</keyword>
<dbReference type="PROSITE" id="PS50893">
    <property type="entry name" value="ABC_TRANSPORTER_2"/>
    <property type="match status" value="2"/>
</dbReference>
<keyword evidence="7" id="KW-1278">Translocase</keyword>
<organism evidence="10 11">
    <name type="scientific">Salipaludibacillus keqinensis</name>
    <dbReference type="NCBI Taxonomy" id="2045207"/>
    <lineage>
        <taxon>Bacteria</taxon>
        <taxon>Bacillati</taxon>
        <taxon>Bacillota</taxon>
        <taxon>Bacilli</taxon>
        <taxon>Bacillales</taxon>
        <taxon>Bacillaceae</taxon>
    </lineage>
</organism>
<dbReference type="SMART" id="SM00382">
    <property type="entry name" value="AAA"/>
    <property type="match status" value="2"/>
</dbReference>
<evidence type="ECO:0000313" key="11">
    <source>
        <dbReference type="Proteomes" id="UP000248214"/>
    </source>
</evidence>
<dbReference type="SUPFAM" id="SSF52540">
    <property type="entry name" value="P-loop containing nucleoside triphosphate hydrolases"/>
    <property type="match status" value="2"/>
</dbReference>
<dbReference type="CDD" id="cd03225">
    <property type="entry name" value="ABC_cobalt_CbiO_domain1"/>
    <property type="match status" value="2"/>
</dbReference>
<feature type="domain" description="ABC transporter" evidence="9">
    <location>
        <begin position="10"/>
        <end position="251"/>
    </location>
</feature>
<comment type="subcellular location">
    <subcellularLocation>
        <location evidence="1">Cell membrane</location>
        <topology evidence="1">Peripheral membrane protein</topology>
    </subcellularLocation>
</comment>
<dbReference type="Pfam" id="PF00005">
    <property type="entry name" value="ABC_tran"/>
    <property type="match status" value="2"/>
</dbReference>
<dbReference type="PANTHER" id="PTHR43553:SF19">
    <property type="entry name" value="HMP_THIAMINE IMPORT ATP-BINDING PROTEIN YKOD-RELATED"/>
    <property type="match status" value="1"/>
</dbReference>
<dbReference type="Proteomes" id="UP000248214">
    <property type="component" value="Unassembled WGS sequence"/>
</dbReference>
<evidence type="ECO:0000256" key="2">
    <source>
        <dbReference type="ARBA" id="ARBA00005417"/>
    </source>
</evidence>
<dbReference type="PANTHER" id="PTHR43553">
    <property type="entry name" value="HEAVY METAL TRANSPORTER"/>
    <property type="match status" value="1"/>
</dbReference>
<keyword evidence="11" id="KW-1185">Reference proteome</keyword>
<reference evidence="10 11" key="1">
    <citation type="submission" date="2017-10" db="EMBL/GenBank/DDBJ databases">
        <title>Bacillus sp. nov., a halophilic bacterium isolated from a Keqin Lake.</title>
        <authorList>
            <person name="Wang H."/>
        </authorList>
    </citation>
    <scope>NUCLEOTIDE SEQUENCE [LARGE SCALE GENOMIC DNA]</scope>
    <source>
        <strain evidence="10 11">KQ-12</strain>
    </source>
</reference>
<dbReference type="GO" id="GO:0016887">
    <property type="term" value="F:ATP hydrolysis activity"/>
    <property type="evidence" value="ECO:0007669"/>
    <property type="project" value="InterPro"/>
</dbReference>
<dbReference type="EMBL" id="PDOD01000004">
    <property type="protein sequence ID" value="PYZ92447.1"/>
    <property type="molecule type" value="Genomic_DNA"/>
</dbReference>
<evidence type="ECO:0000256" key="8">
    <source>
        <dbReference type="ARBA" id="ARBA00023136"/>
    </source>
</evidence>